<dbReference type="OrthoDB" id="9773087at2"/>
<evidence type="ECO:0000256" key="7">
    <source>
        <dbReference type="ARBA" id="ARBA00048258"/>
    </source>
</evidence>
<dbReference type="Gene3D" id="3.30.1300.10">
    <property type="entry name" value="Pantoate-beta-alanine ligase, C-terminal domain"/>
    <property type="match status" value="1"/>
</dbReference>
<feature type="binding site" evidence="8">
    <location>
        <begin position="151"/>
        <end position="154"/>
    </location>
    <ligand>
        <name>ATP</name>
        <dbReference type="ChEBI" id="CHEBI:30616"/>
    </ligand>
</feature>
<dbReference type="Proteomes" id="UP000239007">
    <property type="component" value="Unassembled WGS sequence"/>
</dbReference>
<dbReference type="GO" id="GO:0015940">
    <property type="term" value="P:pantothenate biosynthetic process"/>
    <property type="evidence" value="ECO:0007669"/>
    <property type="project" value="UniProtKB-UniRule"/>
</dbReference>
<dbReference type="EC" id="6.3.2.1" evidence="8"/>
<feature type="binding site" evidence="8">
    <location>
        <position position="157"/>
    </location>
    <ligand>
        <name>(R)-pantoate</name>
        <dbReference type="ChEBI" id="CHEBI:15980"/>
    </ligand>
</feature>
<feature type="binding site" evidence="8">
    <location>
        <position position="61"/>
    </location>
    <ligand>
        <name>beta-alanine</name>
        <dbReference type="ChEBI" id="CHEBI:57966"/>
    </ligand>
</feature>
<evidence type="ECO:0000256" key="5">
    <source>
        <dbReference type="ARBA" id="ARBA00022741"/>
    </source>
</evidence>
<feature type="binding site" evidence="8">
    <location>
        <begin position="30"/>
        <end position="37"/>
    </location>
    <ligand>
        <name>ATP</name>
        <dbReference type="ChEBI" id="CHEBI:30616"/>
    </ligand>
</feature>
<comment type="similarity">
    <text evidence="2 8">Belongs to the pantothenate synthetase family.</text>
</comment>
<dbReference type="InterPro" id="IPR042176">
    <property type="entry name" value="Pantoate_ligase_C"/>
</dbReference>
<name>A0A2S7UR19_9GAMM</name>
<evidence type="ECO:0000256" key="3">
    <source>
        <dbReference type="ARBA" id="ARBA00022598"/>
    </source>
</evidence>
<proteinExistence type="inferred from homology"/>
<keyword evidence="10" id="KW-1185">Reference proteome</keyword>
<dbReference type="GO" id="GO:0005829">
    <property type="term" value="C:cytosol"/>
    <property type="evidence" value="ECO:0007669"/>
    <property type="project" value="TreeGrafter"/>
</dbReference>
<comment type="pathway">
    <text evidence="1 8">Cofactor biosynthesis; (R)-pantothenate biosynthesis; (R)-pantothenate from (R)-pantoate and beta-alanine: step 1/1.</text>
</comment>
<evidence type="ECO:0000313" key="10">
    <source>
        <dbReference type="Proteomes" id="UP000239007"/>
    </source>
</evidence>
<dbReference type="PANTHER" id="PTHR21299">
    <property type="entry name" value="CYTIDYLATE KINASE/PANTOATE-BETA-ALANINE LIGASE"/>
    <property type="match status" value="1"/>
</dbReference>
<comment type="miscellaneous">
    <text evidence="8">The reaction proceeds by a bi uni uni bi ping pong mechanism.</text>
</comment>
<keyword evidence="3 8" id="KW-0436">Ligase</keyword>
<evidence type="ECO:0000256" key="2">
    <source>
        <dbReference type="ARBA" id="ARBA00009256"/>
    </source>
</evidence>
<evidence type="ECO:0000313" key="9">
    <source>
        <dbReference type="EMBL" id="PQJ52377.1"/>
    </source>
</evidence>
<evidence type="ECO:0000256" key="8">
    <source>
        <dbReference type="HAMAP-Rule" id="MF_00158"/>
    </source>
</evidence>
<organism evidence="9 10">
    <name type="scientific">Psychrosphaera saromensis</name>
    <dbReference type="NCBI Taxonomy" id="716813"/>
    <lineage>
        <taxon>Bacteria</taxon>
        <taxon>Pseudomonadati</taxon>
        <taxon>Pseudomonadota</taxon>
        <taxon>Gammaproteobacteria</taxon>
        <taxon>Alteromonadales</taxon>
        <taxon>Pseudoalteromonadaceae</taxon>
        <taxon>Psychrosphaera</taxon>
    </lineage>
</organism>
<evidence type="ECO:0000256" key="4">
    <source>
        <dbReference type="ARBA" id="ARBA00022655"/>
    </source>
</evidence>
<comment type="catalytic activity">
    <reaction evidence="7 8">
        <text>(R)-pantoate + beta-alanine + ATP = (R)-pantothenate + AMP + diphosphate + H(+)</text>
        <dbReference type="Rhea" id="RHEA:10912"/>
        <dbReference type="ChEBI" id="CHEBI:15378"/>
        <dbReference type="ChEBI" id="CHEBI:15980"/>
        <dbReference type="ChEBI" id="CHEBI:29032"/>
        <dbReference type="ChEBI" id="CHEBI:30616"/>
        <dbReference type="ChEBI" id="CHEBI:33019"/>
        <dbReference type="ChEBI" id="CHEBI:57966"/>
        <dbReference type="ChEBI" id="CHEBI:456215"/>
        <dbReference type="EC" id="6.3.2.1"/>
    </reaction>
</comment>
<evidence type="ECO:0000256" key="1">
    <source>
        <dbReference type="ARBA" id="ARBA00004990"/>
    </source>
</evidence>
<dbReference type="HAMAP" id="MF_00158">
    <property type="entry name" value="PanC"/>
    <property type="match status" value="1"/>
</dbReference>
<comment type="subunit">
    <text evidence="8">Homodimer.</text>
</comment>
<dbReference type="PANTHER" id="PTHR21299:SF1">
    <property type="entry name" value="PANTOATE--BETA-ALANINE LIGASE"/>
    <property type="match status" value="1"/>
</dbReference>
<dbReference type="NCBIfam" id="TIGR00125">
    <property type="entry name" value="cyt_tran_rel"/>
    <property type="match status" value="1"/>
</dbReference>
<keyword evidence="5 8" id="KW-0547">Nucleotide-binding</keyword>
<dbReference type="Gene3D" id="3.40.50.620">
    <property type="entry name" value="HUPs"/>
    <property type="match status" value="1"/>
</dbReference>
<dbReference type="GO" id="GO:0004592">
    <property type="term" value="F:pantoate-beta-alanine ligase activity"/>
    <property type="evidence" value="ECO:0007669"/>
    <property type="project" value="UniProtKB-UniRule"/>
</dbReference>
<evidence type="ECO:0000256" key="6">
    <source>
        <dbReference type="ARBA" id="ARBA00022840"/>
    </source>
</evidence>
<protein>
    <recommendedName>
        <fullName evidence="8">Pantothenate synthetase</fullName>
        <shortName evidence="8">PS</shortName>
        <ecNumber evidence="8">6.3.2.1</ecNumber>
    </recommendedName>
    <alternativeName>
        <fullName evidence="8">Pantoate--beta-alanine ligase</fullName>
    </alternativeName>
    <alternativeName>
        <fullName evidence="8">Pantoate-activating enzyme</fullName>
    </alternativeName>
</protein>
<dbReference type="FunFam" id="3.40.50.620:FF:000013">
    <property type="entry name" value="Pantothenate synthetase"/>
    <property type="match status" value="1"/>
</dbReference>
<keyword evidence="6 8" id="KW-0067">ATP-binding</keyword>
<keyword evidence="8" id="KW-0963">Cytoplasm</keyword>
<feature type="binding site" evidence="8">
    <location>
        <position position="61"/>
    </location>
    <ligand>
        <name>(R)-pantoate</name>
        <dbReference type="ChEBI" id="CHEBI:15980"/>
    </ligand>
</feature>
<dbReference type="InterPro" id="IPR003721">
    <property type="entry name" value="Pantoate_ligase"/>
</dbReference>
<dbReference type="EMBL" id="MSCH01000003">
    <property type="protein sequence ID" value="PQJ52377.1"/>
    <property type="molecule type" value="Genomic_DNA"/>
</dbReference>
<dbReference type="GO" id="GO:0005524">
    <property type="term" value="F:ATP binding"/>
    <property type="evidence" value="ECO:0007669"/>
    <property type="project" value="UniProtKB-KW"/>
</dbReference>
<sequence length="284" mass="31506">MLVFNQLSELRQWRKELALQGKSLAFVPTMGNLHEGHIKLVEEAHKYADVVITSIFVNPMQFGQNEDLDAYPRTFTADCDKLKAVNNHAVFYPNAKEVYPNGLDAQTYVEVPDTAHSLCGEATQRPGHFRGVSTVVTKLFNLVQPDVAVFGEKDYQQLRLIKTMVADLNMPIEIIGVETVREESGLAKSSRNGYLTAQEKTLAPALNQALNLVKQAVLNGSSDIDALEKLATEFIDEAGLKTDYVLVREATTMEPIADSHKEIVILAAAYLGKARLLDNVSFKR</sequence>
<dbReference type="FunFam" id="3.30.1300.10:FF:000001">
    <property type="entry name" value="Pantothenate synthetase"/>
    <property type="match status" value="1"/>
</dbReference>
<gene>
    <name evidence="8" type="primary">panC</name>
    <name evidence="9" type="ORF">BTO11_01060</name>
</gene>
<reference evidence="9 10" key="1">
    <citation type="submission" date="2016-12" db="EMBL/GenBank/DDBJ databases">
        <title>Diversity of luminous bacteria.</title>
        <authorList>
            <person name="Yoshizawa S."/>
            <person name="Kogure K."/>
        </authorList>
    </citation>
    <scope>NUCLEOTIDE SEQUENCE [LARGE SCALE GENOMIC DNA]</scope>
    <source>
        <strain evidence="9 10">SA4-48</strain>
    </source>
</reference>
<comment type="caution">
    <text evidence="9">The sequence shown here is derived from an EMBL/GenBank/DDBJ whole genome shotgun (WGS) entry which is preliminary data.</text>
</comment>
<accession>A0A2S7UR19</accession>
<comment type="function">
    <text evidence="8">Catalyzes the condensation of pantoate with beta-alanine in an ATP-dependent reaction via a pantoyl-adenylate intermediate.</text>
</comment>
<dbReference type="SUPFAM" id="SSF52374">
    <property type="entry name" value="Nucleotidylyl transferase"/>
    <property type="match status" value="1"/>
</dbReference>
<keyword evidence="4 8" id="KW-0566">Pantothenate biosynthesis</keyword>
<feature type="active site" description="Proton donor" evidence="8">
    <location>
        <position position="37"/>
    </location>
</feature>
<dbReference type="UniPathway" id="UPA00028">
    <property type="reaction ID" value="UER00005"/>
</dbReference>
<dbReference type="Pfam" id="PF02569">
    <property type="entry name" value="Pantoate_ligase"/>
    <property type="match status" value="1"/>
</dbReference>
<dbReference type="CDD" id="cd00560">
    <property type="entry name" value="PanC"/>
    <property type="match status" value="1"/>
</dbReference>
<dbReference type="InterPro" id="IPR004821">
    <property type="entry name" value="Cyt_trans-like"/>
</dbReference>
<dbReference type="AlphaFoldDB" id="A0A2S7UR19"/>
<dbReference type="RefSeq" id="WP_105050836.1">
    <property type="nucleotide sequence ID" value="NZ_BMYG01000005.1"/>
</dbReference>
<dbReference type="InterPro" id="IPR014729">
    <property type="entry name" value="Rossmann-like_a/b/a_fold"/>
</dbReference>
<comment type="subcellular location">
    <subcellularLocation>
        <location evidence="8">Cytoplasm</location>
    </subcellularLocation>
</comment>
<feature type="binding site" evidence="8">
    <location>
        <position position="180"/>
    </location>
    <ligand>
        <name>ATP</name>
        <dbReference type="ChEBI" id="CHEBI:30616"/>
    </ligand>
</feature>
<feature type="binding site" evidence="8">
    <location>
        <begin position="188"/>
        <end position="191"/>
    </location>
    <ligand>
        <name>ATP</name>
        <dbReference type="ChEBI" id="CHEBI:30616"/>
    </ligand>
</feature>
<dbReference type="NCBIfam" id="TIGR00018">
    <property type="entry name" value="panC"/>
    <property type="match status" value="1"/>
</dbReference>